<organism evidence="2 3">
    <name type="scientific">Flavimaricola marinus</name>
    <dbReference type="NCBI Taxonomy" id="1819565"/>
    <lineage>
        <taxon>Bacteria</taxon>
        <taxon>Pseudomonadati</taxon>
        <taxon>Pseudomonadota</taxon>
        <taxon>Alphaproteobacteria</taxon>
        <taxon>Rhodobacterales</taxon>
        <taxon>Paracoccaceae</taxon>
        <taxon>Flavimaricola</taxon>
    </lineage>
</organism>
<dbReference type="InterPro" id="IPR039422">
    <property type="entry name" value="MarR/SlyA-like"/>
</dbReference>
<protein>
    <submittedName>
        <fullName evidence="2">MarR family protein</fullName>
    </submittedName>
</protein>
<accession>A0A238LGP2</accession>
<gene>
    <name evidence="2" type="ORF">LOM8899_03018</name>
</gene>
<dbReference type="EMBL" id="FXZK01000006">
    <property type="protein sequence ID" value="SMY08859.1"/>
    <property type="molecule type" value="Genomic_DNA"/>
</dbReference>
<keyword evidence="3" id="KW-1185">Reference proteome</keyword>
<dbReference type="Gene3D" id="1.10.10.10">
    <property type="entry name" value="Winged helix-like DNA-binding domain superfamily/Winged helix DNA-binding domain"/>
    <property type="match status" value="1"/>
</dbReference>
<dbReference type="PANTHER" id="PTHR33164">
    <property type="entry name" value="TRANSCRIPTIONAL REGULATOR, MARR FAMILY"/>
    <property type="match status" value="1"/>
</dbReference>
<dbReference type="PANTHER" id="PTHR33164:SF57">
    <property type="entry name" value="MARR-FAMILY TRANSCRIPTIONAL REGULATOR"/>
    <property type="match status" value="1"/>
</dbReference>
<sequence length="167" mass="19344">MDDQAQAGSIRISEPTCLRDGHRIIDIRNYAPFLLNATSNAWQRRTAADYRERFGIGIVEWRILSMLNIEPGITASRVCDVIRMDKSAASRTLSDLNTRGLLCFEASEKDTRKRRWWLSDDGRRKHDEVLSAALEHEGELVQDIDPEDFEIFLKVIRQMLRNLDPRD</sequence>
<reference evidence="2 3" key="1">
    <citation type="submission" date="2017-05" db="EMBL/GenBank/DDBJ databases">
        <authorList>
            <person name="Song R."/>
            <person name="Chenine A.L."/>
            <person name="Ruprecht R.M."/>
        </authorList>
    </citation>
    <scope>NUCLEOTIDE SEQUENCE [LARGE SCALE GENOMIC DNA]</scope>
    <source>
        <strain evidence="2 3">CECT 8899</strain>
    </source>
</reference>
<dbReference type="SUPFAM" id="SSF46785">
    <property type="entry name" value="Winged helix' DNA-binding domain"/>
    <property type="match status" value="1"/>
</dbReference>
<dbReference type="InterPro" id="IPR000835">
    <property type="entry name" value="HTH_MarR-typ"/>
</dbReference>
<dbReference type="Proteomes" id="UP000201613">
    <property type="component" value="Unassembled WGS sequence"/>
</dbReference>
<proteinExistence type="predicted"/>
<dbReference type="AlphaFoldDB" id="A0A238LGP2"/>
<dbReference type="PROSITE" id="PS50995">
    <property type="entry name" value="HTH_MARR_2"/>
    <property type="match status" value="1"/>
</dbReference>
<feature type="domain" description="HTH marR-type" evidence="1">
    <location>
        <begin position="28"/>
        <end position="161"/>
    </location>
</feature>
<dbReference type="OrthoDB" id="8906692at2"/>
<name>A0A238LGP2_9RHOB</name>
<dbReference type="InterPro" id="IPR036390">
    <property type="entry name" value="WH_DNA-bd_sf"/>
</dbReference>
<dbReference type="RefSeq" id="WP_093993056.1">
    <property type="nucleotide sequence ID" value="NZ_FXZK01000006.1"/>
</dbReference>
<dbReference type="SMART" id="SM00347">
    <property type="entry name" value="HTH_MARR"/>
    <property type="match status" value="1"/>
</dbReference>
<dbReference type="GO" id="GO:0003700">
    <property type="term" value="F:DNA-binding transcription factor activity"/>
    <property type="evidence" value="ECO:0007669"/>
    <property type="project" value="InterPro"/>
</dbReference>
<dbReference type="InterPro" id="IPR036388">
    <property type="entry name" value="WH-like_DNA-bd_sf"/>
</dbReference>
<evidence type="ECO:0000313" key="3">
    <source>
        <dbReference type="Proteomes" id="UP000201613"/>
    </source>
</evidence>
<dbReference type="Pfam" id="PF12802">
    <property type="entry name" value="MarR_2"/>
    <property type="match status" value="1"/>
</dbReference>
<evidence type="ECO:0000313" key="2">
    <source>
        <dbReference type="EMBL" id="SMY08859.1"/>
    </source>
</evidence>
<evidence type="ECO:0000259" key="1">
    <source>
        <dbReference type="PROSITE" id="PS50995"/>
    </source>
</evidence>
<dbReference type="GO" id="GO:0006950">
    <property type="term" value="P:response to stress"/>
    <property type="evidence" value="ECO:0007669"/>
    <property type="project" value="TreeGrafter"/>
</dbReference>